<feature type="domain" description="SsuA/THI5-like" evidence="5">
    <location>
        <begin position="72"/>
        <end position="250"/>
    </location>
</feature>
<organism evidence="6 7">
    <name type="scientific">Sphingobium rhizovicinum</name>
    <dbReference type="NCBI Taxonomy" id="432308"/>
    <lineage>
        <taxon>Bacteria</taxon>
        <taxon>Pseudomonadati</taxon>
        <taxon>Pseudomonadota</taxon>
        <taxon>Alphaproteobacteria</taxon>
        <taxon>Sphingomonadales</taxon>
        <taxon>Sphingomonadaceae</taxon>
        <taxon>Sphingobium</taxon>
    </lineage>
</organism>
<comment type="subcellular location">
    <subcellularLocation>
        <location evidence="1">Periplasm</location>
    </subcellularLocation>
</comment>
<dbReference type="SUPFAM" id="SSF53850">
    <property type="entry name" value="Periplasmic binding protein-like II"/>
    <property type="match status" value="1"/>
</dbReference>
<name>A0ABV7NKG3_9SPHN</name>
<protein>
    <submittedName>
        <fullName evidence="6">ABC transporter substrate-binding protein</fullName>
    </submittedName>
</protein>
<feature type="chain" id="PRO_5046162845" evidence="4">
    <location>
        <begin position="23"/>
        <end position="327"/>
    </location>
</feature>
<evidence type="ECO:0000256" key="3">
    <source>
        <dbReference type="ARBA" id="ARBA00022729"/>
    </source>
</evidence>
<evidence type="ECO:0000313" key="7">
    <source>
        <dbReference type="Proteomes" id="UP001595681"/>
    </source>
</evidence>
<evidence type="ECO:0000256" key="2">
    <source>
        <dbReference type="ARBA" id="ARBA00022448"/>
    </source>
</evidence>
<gene>
    <name evidence="6" type="ORF">ACFOKF_21195</name>
</gene>
<evidence type="ECO:0000313" key="6">
    <source>
        <dbReference type="EMBL" id="MFC3443678.1"/>
    </source>
</evidence>
<evidence type="ECO:0000259" key="5">
    <source>
        <dbReference type="Pfam" id="PF09084"/>
    </source>
</evidence>
<evidence type="ECO:0000256" key="1">
    <source>
        <dbReference type="ARBA" id="ARBA00004418"/>
    </source>
</evidence>
<feature type="signal peptide" evidence="4">
    <location>
        <begin position="1"/>
        <end position="22"/>
    </location>
</feature>
<comment type="caution">
    <text evidence="6">The sequence shown here is derived from an EMBL/GenBank/DDBJ whole genome shotgun (WGS) entry which is preliminary data.</text>
</comment>
<dbReference type="EMBL" id="JBHRVU010000005">
    <property type="protein sequence ID" value="MFC3443678.1"/>
    <property type="molecule type" value="Genomic_DNA"/>
</dbReference>
<dbReference type="InterPro" id="IPR010067">
    <property type="entry name" value="ABC_SsuA_sub-bd"/>
</dbReference>
<dbReference type="Pfam" id="PF09084">
    <property type="entry name" value="NMT1"/>
    <property type="match status" value="1"/>
</dbReference>
<sequence>MSKKTVALLSATLVAVAGLGLAAATFKRGDDTILRVANQKGQVRAMMLASGALKGAPYTVEWSEFPAAQPLLEAVGGGAADLGLAADAPFIFAYQSGSPVKAIAVQAPVNQAPEALAILVKTGSPIRSTQQLVGKSIATTRGSIGHHLLLQALERANIPADKVRVTFLPPGDAKAAFDSGAIDAWATWTPYTNVAIKEGARAVVDARDYGLPLYIDIANADSIEPKRALLADFLQREAKAVAWARAHPDQFAQVLAKETGLPLDIARASFDRNNRVSQPIDDGIIAHEQAITARFRKAGLTDGKRSVPAAFDASFARVDKGQASSGI</sequence>
<dbReference type="CDD" id="cd13558">
    <property type="entry name" value="PBP2_SsuA_like_2"/>
    <property type="match status" value="1"/>
</dbReference>
<dbReference type="RefSeq" id="WP_380798525.1">
    <property type="nucleotide sequence ID" value="NZ_JBHRVU010000005.1"/>
</dbReference>
<evidence type="ECO:0000256" key="4">
    <source>
        <dbReference type="SAM" id="SignalP"/>
    </source>
</evidence>
<keyword evidence="7" id="KW-1185">Reference proteome</keyword>
<reference evidence="7" key="1">
    <citation type="journal article" date="2019" name="Int. J. Syst. Evol. Microbiol.">
        <title>The Global Catalogue of Microorganisms (GCM) 10K type strain sequencing project: providing services to taxonomists for standard genome sequencing and annotation.</title>
        <authorList>
            <consortium name="The Broad Institute Genomics Platform"/>
            <consortium name="The Broad Institute Genome Sequencing Center for Infectious Disease"/>
            <person name="Wu L."/>
            <person name="Ma J."/>
        </authorList>
    </citation>
    <scope>NUCLEOTIDE SEQUENCE [LARGE SCALE GENOMIC DNA]</scope>
    <source>
        <strain evidence="7">CCM 7491</strain>
    </source>
</reference>
<accession>A0ABV7NKG3</accession>
<dbReference type="Proteomes" id="UP001595681">
    <property type="component" value="Unassembled WGS sequence"/>
</dbReference>
<dbReference type="PANTHER" id="PTHR30024:SF48">
    <property type="entry name" value="ABC TRANSPORTER SUBSTRATE-BINDING PROTEIN"/>
    <property type="match status" value="1"/>
</dbReference>
<keyword evidence="3 4" id="KW-0732">Signal</keyword>
<keyword evidence="2" id="KW-0813">Transport</keyword>
<dbReference type="PANTHER" id="PTHR30024">
    <property type="entry name" value="ALIPHATIC SULFONATES-BINDING PROTEIN-RELATED"/>
    <property type="match status" value="1"/>
</dbReference>
<dbReference type="NCBIfam" id="TIGR01728">
    <property type="entry name" value="SsuA_fam"/>
    <property type="match status" value="1"/>
</dbReference>
<dbReference type="Gene3D" id="3.40.190.10">
    <property type="entry name" value="Periplasmic binding protein-like II"/>
    <property type="match status" value="2"/>
</dbReference>
<dbReference type="InterPro" id="IPR015168">
    <property type="entry name" value="SsuA/THI5"/>
</dbReference>
<proteinExistence type="predicted"/>